<dbReference type="KEGG" id="tprf:A3L09_03750"/>
<dbReference type="Gene3D" id="1.20.1250.20">
    <property type="entry name" value="MFS general substrate transporter like domains"/>
    <property type="match status" value="2"/>
</dbReference>
<feature type="transmembrane region" description="Helical" evidence="1">
    <location>
        <begin position="106"/>
        <end position="123"/>
    </location>
</feature>
<keyword evidence="4" id="KW-1185">Reference proteome</keyword>
<dbReference type="SUPFAM" id="SSF103473">
    <property type="entry name" value="MFS general substrate transporter"/>
    <property type="match status" value="1"/>
</dbReference>
<feature type="transmembrane region" description="Helical" evidence="1">
    <location>
        <begin position="316"/>
        <end position="337"/>
    </location>
</feature>
<dbReference type="OrthoDB" id="85689at2157"/>
<feature type="transmembrane region" description="Helical" evidence="1">
    <location>
        <begin position="287"/>
        <end position="309"/>
    </location>
</feature>
<dbReference type="Proteomes" id="UP000250179">
    <property type="component" value="Chromosome"/>
</dbReference>
<dbReference type="CDD" id="cd17313">
    <property type="entry name" value="MFS_SLC45_SUC"/>
    <property type="match status" value="1"/>
</dbReference>
<dbReference type="InterPro" id="IPR020846">
    <property type="entry name" value="MFS_dom"/>
</dbReference>
<feature type="transmembrane region" description="Helical" evidence="1">
    <location>
        <begin position="81"/>
        <end position="100"/>
    </location>
</feature>
<organism evidence="3 4">
    <name type="scientific">Thermococcus profundus</name>
    <dbReference type="NCBI Taxonomy" id="49899"/>
    <lineage>
        <taxon>Archaea</taxon>
        <taxon>Methanobacteriati</taxon>
        <taxon>Methanobacteriota</taxon>
        <taxon>Thermococci</taxon>
        <taxon>Thermococcales</taxon>
        <taxon>Thermococcaceae</taxon>
        <taxon>Thermococcus</taxon>
    </lineage>
</organism>
<dbReference type="GO" id="GO:0022857">
    <property type="term" value="F:transmembrane transporter activity"/>
    <property type="evidence" value="ECO:0007669"/>
    <property type="project" value="InterPro"/>
</dbReference>
<feature type="domain" description="Major facilitator superfamily (MFS) profile" evidence="2">
    <location>
        <begin position="10"/>
        <end position="440"/>
    </location>
</feature>
<dbReference type="EMBL" id="CP014862">
    <property type="protein sequence ID" value="ASJ02428.1"/>
    <property type="molecule type" value="Genomic_DNA"/>
</dbReference>
<gene>
    <name evidence="3" type="ORF">A3L09_03750</name>
</gene>
<evidence type="ECO:0000313" key="4">
    <source>
        <dbReference type="Proteomes" id="UP000250179"/>
    </source>
</evidence>
<feature type="transmembrane region" description="Helical" evidence="1">
    <location>
        <begin position="236"/>
        <end position="254"/>
    </location>
</feature>
<dbReference type="RefSeq" id="WP_088857690.1">
    <property type="nucleotide sequence ID" value="NZ_CP014862.1"/>
</dbReference>
<keyword evidence="1" id="KW-0812">Transmembrane</keyword>
<feature type="transmembrane region" description="Helical" evidence="1">
    <location>
        <begin position="174"/>
        <end position="193"/>
    </location>
</feature>
<reference evidence="3 4" key="1">
    <citation type="submission" date="2016-03" db="EMBL/GenBank/DDBJ databases">
        <title>Complete genome sequence of Thermococcus profundus strain DT5432.</title>
        <authorList>
            <person name="Oger P.M."/>
        </authorList>
    </citation>
    <scope>NUCLEOTIDE SEQUENCE [LARGE SCALE GENOMIC DNA]</scope>
    <source>
        <strain evidence="3 4">DT 5432</strain>
    </source>
</reference>
<feature type="transmembrane region" description="Helical" evidence="1">
    <location>
        <begin position="12"/>
        <end position="36"/>
    </location>
</feature>
<proteinExistence type="predicted"/>
<protein>
    <submittedName>
        <fullName evidence="3">Sucrose transporter</fullName>
    </submittedName>
</protein>
<dbReference type="Pfam" id="PF07690">
    <property type="entry name" value="MFS_1"/>
    <property type="match status" value="2"/>
</dbReference>
<dbReference type="PANTHER" id="PTHR23528:SF1">
    <property type="entry name" value="MAJOR FACILITATOR SUPERFAMILY (MFS) PROFILE DOMAIN-CONTAINING PROTEIN"/>
    <property type="match status" value="1"/>
</dbReference>
<feature type="transmembrane region" description="Helical" evidence="1">
    <location>
        <begin position="390"/>
        <end position="410"/>
    </location>
</feature>
<name>A0A2Z2MKE4_THEPR</name>
<feature type="transmembrane region" description="Helical" evidence="1">
    <location>
        <begin position="48"/>
        <end position="69"/>
    </location>
</feature>
<dbReference type="InterPro" id="IPR036259">
    <property type="entry name" value="MFS_trans_sf"/>
</dbReference>
<evidence type="ECO:0000259" key="2">
    <source>
        <dbReference type="PROSITE" id="PS50850"/>
    </source>
</evidence>
<sequence length="456" mass="50551">MNLTEFRYSRIFLLGFGFFGISIIWALYNAYIPIFLQDTFGMGKTVTGFIMTIDNLFAVLLLPFLGALSDMTRTRFGRRKPYILLGAPSAALMFALIPIARDHGSLALFMGTIILMNFFMALFRSPVVAFMPDITPSEKRSQANGIINFMGGLGALLAYFGGKVLYDINYAYPFYAGALIMLLANLFVVLFVPEPEEYRVPGKKISIRKLLSETSHKSFGELKENLKDVFASHERSLLAILLAIFLWFVAFNSLETFFTSYFKYHLFGIPVGAPETELTRKIESTGAFMLGAVSLSFMLSAIPAGFLGARIGRRKTITIGLVIVALMVITAYFLGQAHRPESPSLSDPVVMEFMGLFFIAGIGWAMVNVNSLPMVVDMTTEEKLGGYTGLYYFFSQAANLVAPPLAGIFIDLLGYWTLLPFATVFFLLAALVVQFVRRGDVVRTKGGALDYVPDMD</sequence>
<dbReference type="PANTHER" id="PTHR23528">
    <property type="match status" value="1"/>
</dbReference>
<keyword evidence="1" id="KW-1133">Transmembrane helix</keyword>
<dbReference type="AlphaFoldDB" id="A0A2Z2MKE4"/>
<accession>A0A2Z2MKE4</accession>
<dbReference type="GeneID" id="33319496"/>
<dbReference type="PROSITE" id="PS50850">
    <property type="entry name" value="MFS"/>
    <property type="match status" value="1"/>
</dbReference>
<feature type="transmembrane region" description="Helical" evidence="1">
    <location>
        <begin position="143"/>
        <end position="162"/>
    </location>
</feature>
<evidence type="ECO:0000256" key="1">
    <source>
        <dbReference type="SAM" id="Phobius"/>
    </source>
</evidence>
<feature type="transmembrane region" description="Helical" evidence="1">
    <location>
        <begin position="349"/>
        <end position="369"/>
    </location>
</feature>
<evidence type="ECO:0000313" key="3">
    <source>
        <dbReference type="EMBL" id="ASJ02428.1"/>
    </source>
</evidence>
<feature type="transmembrane region" description="Helical" evidence="1">
    <location>
        <begin position="416"/>
        <end position="436"/>
    </location>
</feature>
<dbReference type="InterPro" id="IPR011701">
    <property type="entry name" value="MFS"/>
</dbReference>
<keyword evidence="1" id="KW-0472">Membrane</keyword>